<organism evidence="2 3">
    <name type="scientific">Polarella glacialis</name>
    <name type="common">Dinoflagellate</name>
    <dbReference type="NCBI Taxonomy" id="89957"/>
    <lineage>
        <taxon>Eukaryota</taxon>
        <taxon>Sar</taxon>
        <taxon>Alveolata</taxon>
        <taxon>Dinophyceae</taxon>
        <taxon>Suessiales</taxon>
        <taxon>Suessiaceae</taxon>
        <taxon>Polarella</taxon>
    </lineage>
</organism>
<feature type="compositionally biased region" description="Polar residues" evidence="1">
    <location>
        <begin position="51"/>
        <end position="62"/>
    </location>
</feature>
<evidence type="ECO:0000313" key="3">
    <source>
        <dbReference type="Proteomes" id="UP000654075"/>
    </source>
</evidence>
<name>A0A813GIG7_POLGL</name>
<feature type="compositionally biased region" description="Basic and acidic residues" evidence="1">
    <location>
        <begin position="80"/>
        <end position="102"/>
    </location>
</feature>
<feature type="region of interest" description="Disordered" evidence="1">
    <location>
        <begin position="46"/>
        <end position="166"/>
    </location>
</feature>
<reference evidence="2" key="1">
    <citation type="submission" date="2021-02" db="EMBL/GenBank/DDBJ databases">
        <authorList>
            <person name="Dougan E. K."/>
            <person name="Rhodes N."/>
            <person name="Thang M."/>
            <person name="Chan C."/>
        </authorList>
    </citation>
    <scope>NUCLEOTIDE SEQUENCE</scope>
</reference>
<keyword evidence="3" id="KW-1185">Reference proteome</keyword>
<gene>
    <name evidence="2" type="ORF">PGLA1383_LOCUS42963</name>
</gene>
<dbReference type="AlphaFoldDB" id="A0A813GIG7"/>
<feature type="compositionally biased region" description="Basic and acidic residues" evidence="1">
    <location>
        <begin position="137"/>
        <end position="146"/>
    </location>
</feature>
<proteinExistence type="predicted"/>
<evidence type="ECO:0000256" key="1">
    <source>
        <dbReference type="SAM" id="MobiDB-lite"/>
    </source>
</evidence>
<dbReference type="Proteomes" id="UP000654075">
    <property type="component" value="Unassembled WGS sequence"/>
</dbReference>
<sequence>MSEEQPPPPPPPGAGLKFGFTKKVMGKVTQRPKPLAGSGMSIVAETAAAERQSQGGDWTSASAKLLTDDEKEKQRKRREQWHGVEMDKEPESVRLAREKAGGEPKAIAQKLSPEEEAKRKMEQVQSALKAVNKRNRKADDELGGRREKSKRKRTPSPSSSSDEVMIVPTANTDLIITRSDDALTLAAKSAAGGATIELDLEDDEEPTPAATQKVSGKVAAASEDQGTTFL</sequence>
<accession>A0A813GIG7</accession>
<evidence type="ECO:0000313" key="2">
    <source>
        <dbReference type="EMBL" id="CAE8625983.1"/>
    </source>
</evidence>
<feature type="compositionally biased region" description="Basic and acidic residues" evidence="1">
    <location>
        <begin position="112"/>
        <end position="122"/>
    </location>
</feature>
<dbReference type="EMBL" id="CAJNNV010028870">
    <property type="protein sequence ID" value="CAE8625983.1"/>
    <property type="molecule type" value="Genomic_DNA"/>
</dbReference>
<evidence type="ECO:0008006" key="4">
    <source>
        <dbReference type="Google" id="ProtNLM"/>
    </source>
</evidence>
<feature type="region of interest" description="Disordered" evidence="1">
    <location>
        <begin position="196"/>
        <end position="230"/>
    </location>
</feature>
<protein>
    <recommendedName>
        <fullName evidence="4">Casein kinase substrate phosphoprotein PP28 domain-containing protein</fullName>
    </recommendedName>
</protein>
<comment type="caution">
    <text evidence="2">The sequence shown here is derived from an EMBL/GenBank/DDBJ whole genome shotgun (WGS) entry which is preliminary data.</text>
</comment>